<dbReference type="InterPro" id="IPR006064">
    <property type="entry name" value="Glycosidase"/>
</dbReference>
<proteinExistence type="predicted"/>
<evidence type="ECO:0000259" key="1">
    <source>
        <dbReference type="Pfam" id="PF02027"/>
    </source>
</evidence>
<dbReference type="EMBL" id="DQ852612">
    <property type="protein sequence ID" value="ABI54192.1"/>
    <property type="molecule type" value="Genomic_DNA"/>
</dbReference>
<dbReference type="EMBL" id="DQ852611">
    <property type="protein sequence ID" value="ABR18544.1"/>
    <property type="molecule type" value="Genomic_DNA"/>
</dbReference>
<accession>C6YBA7</accession>
<protein>
    <recommendedName>
        <fullName evidence="1">Cytokinin glycosidase domain-containing protein</fullName>
    </recommendedName>
</protein>
<reference evidence="3" key="1">
    <citation type="submission" date="2006-07" db="EMBL/GenBank/DDBJ databases">
        <title>Catharanthus roseus CrT-DNA (CrT1) fragment contains sequence homologous to pRiA4 TL-DNA ORF6, ORF7, ORF8 and ORF9.</title>
        <authorList>
            <person name="Sen J."/>
            <person name="Batra J."/>
            <person name="Jaggi M."/>
        </authorList>
    </citation>
    <scope>NUCLEOTIDE SEQUENCE</scope>
    <source>
        <strain evidence="3">CrT1</strain>
    </source>
</reference>
<evidence type="ECO:0000313" key="2">
    <source>
        <dbReference type="EMBL" id="ABI54192.1"/>
    </source>
</evidence>
<reference evidence="2" key="2">
    <citation type="submission" date="2006-07" db="EMBL/GenBank/DDBJ databases">
        <title>Catharanthus roseus CrT-DNA (CrT2) fragment contains sequence homologous to pRiA4 TL-DNA ORF10, ORF11, ORF12, ORF13, ORF14 and ORF15.</title>
        <authorList>
            <person name="Sen J."/>
            <person name="Batra J."/>
            <person name="Jaggi M."/>
        </authorList>
    </citation>
    <scope>NUCLEOTIDE SEQUENCE</scope>
    <source>
        <strain evidence="2">CrT2</strain>
    </source>
</reference>
<feature type="domain" description="Cytokinin glycosidase" evidence="1">
    <location>
        <begin position="15"/>
        <end position="195"/>
    </location>
</feature>
<evidence type="ECO:0000313" key="3">
    <source>
        <dbReference type="EMBL" id="ABR18544.1"/>
    </source>
</evidence>
<organism evidence="3">
    <name type="scientific">Catharanthus roseus</name>
    <name type="common">Madagascar periwinkle</name>
    <name type="synonym">Vinca rosea</name>
    <dbReference type="NCBI Taxonomy" id="4058"/>
    <lineage>
        <taxon>Eukaryota</taxon>
        <taxon>Viridiplantae</taxon>
        <taxon>Streptophyta</taxon>
        <taxon>Embryophyta</taxon>
        <taxon>Tracheophyta</taxon>
        <taxon>Spermatophyta</taxon>
        <taxon>Magnoliopsida</taxon>
        <taxon>eudicotyledons</taxon>
        <taxon>Gunneridae</taxon>
        <taxon>Pentapetalae</taxon>
        <taxon>asterids</taxon>
        <taxon>lamiids</taxon>
        <taxon>Gentianales</taxon>
        <taxon>Apocynaceae</taxon>
        <taxon>Rauvolfioideae</taxon>
        <taxon>Vinceae</taxon>
        <taxon>Catharanthinae</taxon>
        <taxon>Catharanthus</taxon>
    </lineage>
</organism>
<dbReference type="Pfam" id="PF02027">
    <property type="entry name" value="RolB_RolC"/>
    <property type="match status" value="1"/>
</dbReference>
<name>C6YBA7_CATRO</name>
<dbReference type="AlphaFoldDB" id="C6YBA7"/>
<sequence length="200" mass="22224">MARYCSGGSQRLHVDDFRWIKEPTRLKAQLINVVETYKAAQTETLKYYISSATERVAHVEAAEVNNAEMELHPAGLKYPLSFVFTSLAVATACKENKHLLCEEHLEGDLISCVVPPYQTNVSLAALRELHNSISGGGYQEQADMDYFVAIIPNDNFDYQSCEIDTRSCGKGLCKIYSRELGGQPLAYDAILAIGKVLLLE</sequence>